<accession>A0A1M7UI63</accession>
<keyword evidence="2" id="KW-1185">Reference proteome</keyword>
<reference evidence="2" key="1">
    <citation type="submission" date="2016-11" db="EMBL/GenBank/DDBJ databases">
        <authorList>
            <person name="Varghese N."/>
            <person name="Submissions S."/>
        </authorList>
    </citation>
    <scope>NUCLEOTIDE SEQUENCE [LARGE SCALE GENOMIC DNA]</scope>
    <source>
        <strain evidence="2">GAS401</strain>
    </source>
</reference>
<protein>
    <submittedName>
        <fullName evidence="1">Uncharacterized protein</fullName>
    </submittedName>
</protein>
<dbReference type="EMBL" id="LT670849">
    <property type="protein sequence ID" value="SHN82567.1"/>
    <property type="molecule type" value="Genomic_DNA"/>
</dbReference>
<sequence>MGSFWGVAMNEKIARLEVIQNNIARYEGLLKSKLNSTEVRLVEKRLSEERFALAMAQFMGPSNSPFPDALQ</sequence>
<evidence type="ECO:0000313" key="1">
    <source>
        <dbReference type="EMBL" id="SHN82567.1"/>
    </source>
</evidence>
<dbReference type="Proteomes" id="UP000184096">
    <property type="component" value="Chromosome I"/>
</dbReference>
<evidence type="ECO:0000313" key="2">
    <source>
        <dbReference type="Proteomes" id="UP000184096"/>
    </source>
</evidence>
<gene>
    <name evidence="1" type="ORF">SAMN05444170_5152</name>
</gene>
<dbReference type="AlphaFoldDB" id="A0A1M7UI63"/>
<name>A0A1M7UI63_9BRAD</name>
<organism evidence="1 2">
    <name type="scientific">Bradyrhizobium erythrophlei</name>
    <dbReference type="NCBI Taxonomy" id="1437360"/>
    <lineage>
        <taxon>Bacteria</taxon>
        <taxon>Pseudomonadati</taxon>
        <taxon>Pseudomonadota</taxon>
        <taxon>Alphaproteobacteria</taxon>
        <taxon>Hyphomicrobiales</taxon>
        <taxon>Nitrobacteraceae</taxon>
        <taxon>Bradyrhizobium</taxon>
    </lineage>
</organism>
<proteinExistence type="predicted"/>